<evidence type="ECO:0000256" key="2">
    <source>
        <dbReference type="ARBA" id="ARBA00012601"/>
    </source>
</evidence>
<dbReference type="InterPro" id="IPR018990">
    <property type="entry name" value="Prot_inh_I42_chagasin"/>
</dbReference>
<dbReference type="PANTHER" id="PTHR36530">
    <property type="entry name" value="INHIBITOR OF CYSTEINE PEPTIDASE"/>
    <property type="match status" value="1"/>
</dbReference>
<name>B8I316_RUMCH</name>
<keyword evidence="10" id="KW-0624">Polysaccharide degradation</keyword>
<keyword evidence="14" id="KW-1185">Reference proteome</keyword>
<dbReference type="InterPro" id="IPR036331">
    <property type="entry name" value="Chagasin-like_sf"/>
</dbReference>
<dbReference type="InterPro" id="IPR002105">
    <property type="entry name" value="Dockerin_1_rpt"/>
</dbReference>
<evidence type="ECO:0000259" key="12">
    <source>
        <dbReference type="PROSITE" id="PS51766"/>
    </source>
</evidence>
<dbReference type="KEGG" id="cce:Ccel_1809"/>
<keyword evidence="3" id="KW-0646">Protease inhibitor</keyword>
<dbReference type="Pfam" id="PF00404">
    <property type="entry name" value="Dockerin_1"/>
    <property type="match status" value="1"/>
</dbReference>
<evidence type="ECO:0000256" key="11">
    <source>
        <dbReference type="SAM" id="Phobius"/>
    </source>
</evidence>
<dbReference type="SUPFAM" id="SSF63446">
    <property type="entry name" value="Type I dockerin domain"/>
    <property type="match status" value="1"/>
</dbReference>
<evidence type="ECO:0000256" key="6">
    <source>
        <dbReference type="ARBA" id="ARBA00022801"/>
    </source>
</evidence>
<dbReference type="InterPro" id="IPR036439">
    <property type="entry name" value="Dockerin_dom_sf"/>
</dbReference>
<dbReference type="HOGENOM" id="CLU_879124_0_0_9"/>
<feature type="domain" description="Dockerin" evidence="12">
    <location>
        <begin position="48"/>
        <end position="116"/>
    </location>
</feature>
<sequence precursor="true">MEKNYTPKSKRVIRCMAVFMSVVIFLILIAPAKVNAEASSADNEVVGSYTLFGDLNCDNKVDSIDYAKMKIILLGTTDQSTVNIKAADLNGDGDVNSLDLALMKKLIMGEIITFPVKTKYPSTVDNSSTYLFLDDSNNTFKVSLEENGSTGYQWEYTISDNAAANLLSVDSYCFTPNLIGTPVQKVWTFKALKPGKYTIQFTYRRPWETDVQPLKTLKYDIYVSSVSGTININQDDSFKIALMGGGIFGGTWKYSNTDETAICLLNKEIIDEKPGIPDSLNLTEWTFIAVKPGNYKLIFEGSSLYSGKVQCEINVI</sequence>
<dbReference type="STRING" id="394503.Ccel_1809"/>
<dbReference type="eggNOG" id="COG5513">
    <property type="taxonomic scope" value="Bacteria"/>
</dbReference>
<proteinExistence type="predicted"/>
<dbReference type="PROSITE" id="PS51766">
    <property type="entry name" value="DOCKERIN"/>
    <property type="match status" value="1"/>
</dbReference>
<evidence type="ECO:0000256" key="9">
    <source>
        <dbReference type="ARBA" id="ARBA00023295"/>
    </source>
</evidence>
<dbReference type="GO" id="GO:0030245">
    <property type="term" value="P:cellulose catabolic process"/>
    <property type="evidence" value="ECO:0007669"/>
    <property type="project" value="UniProtKB-KW"/>
</dbReference>
<keyword evidence="8" id="KW-0119">Carbohydrate metabolism</keyword>
<evidence type="ECO:0000256" key="10">
    <source>
        <dbReference type="ARBA" id="ARBA00023326"/>
    </source>
</evidence>
<evidence type="ECO:0000256" key="8">
    <source>
        <dbReference type="ARBA" id="ARBA00023277"/>
    </source>
</evidence>
<evidence type="ECO:0000256" key="1">
    <source>
        <dbReference type="ARBA" id="ARBA00000966"/>
    </source>
</evidence>
<dbReference type="OrthoDB" id="48736at2"/>
<dbReference type="CDD" id="cd14256">
    <property type="entry name" value="Dockerin_I"/>
    <property type="match status" value="1"/>
</dbReference>
<evidence type="ECO:0000256" key="5">
    <source>
        <dbReference type="ARBA" id="ARBA00022729"/>
    </source>
</evidence>
<keyword evidence="9" id="KW-0326">Glycosidase</keyword>
<dbReference type="PANTHER" id="PTHR36530:SF1">
    <property type="entry name" value="AMOEBIASIN-1"/>
    <property type="match status" value="1"/>
</dbReference>
<keyword evidence="7" id="KW-0136">Cellulose degradation</keyword>
<keyword evidence="6" id="KW-0378">Hydrolase</keyword>
<reference evidence="13 14" key="1">
    <citation type="submission" date="2009-01" db="EMBL/GenBank/DDBJ databases">
        <title>Complete sequence of Clostridium cellulolyticum H10.</title>
        <authorList>
            <consortium name="US DOE Joint Genome Institute"/>
            <person name="Lucas S."/>
            <person name="Copeland A."/>
            <person name="Lapidus A."/>
            <person name="Glavina del Rio T."/>
            <person name="Dalin E."/>
            <person name="Tice H."/>
            <person name="Bruce D."/>
            <person name="Goodwin L."/>
            <person name="Pitluck S."/>
            <person name="Chertkov O."/>
            <person name="Saunders E."/>
            <person name="Brettin T."/>
            <person name="Detter J.C."/>
            <person name="Han C."/>
            <person name="Larimer F."/>
            <person name="Land M."/>
            <person name="Hauser L."/>
            <person name="Kyrpides N."/>
            <person name="Ivanova N."/>
            <person name="Zhou J."/>
            <person name="Richardson P."/>
        </authorList>
    </citation>
    <scope>NUCLEOTIDE SEQUENCE [LARGE SCALE GENOMIC DNA]</scope>
    <source>
        <strain evidence="14">ATCC 35319 / DSM 5812 / JCM 6584 / H10</strain>
    </source>
</reference>
<dbReference type="AlphaFoldDB" id="B8I316"/>
<evidence type="ECO:0000256" key="7">
    <source>
        <dbReference type="ARBA" id="ARBA00023001"/>
    </source>
</evidence>
<dbReference type="InterPro" id="IPR052781">
    <property type="entry name" value="Cys_protease_inhibitor_I42"/>
</dbReference>
<feature type="transmembrane region" description="Helical" evidence="11">
    <location>
        <begin position="12"/>
        <end position="30"/>
    </location>
</feature>
<dbReference type="Proteomes" id="UP000001349">
    <property type="component" value="Chromosome"/>
</dbReference>
<dbReference type="GO" id="GO:0004869">
    <property type="term" value="F:cysteine-type endopeptidase inhibitor activity"/>
    <property type="evidence" value="ECO:0007669"/>
    <property type="project" value="UniProtKB-KW"/>
</dbReference>
<dbReference type="InterPro" id="IPR016134">
    <property type="entry name" value="Dockerin_dom"/>
</dbReference>
<dbReference type="Gene3D" id="2.60.40.2020">
    <property type="match status" value="1"/>
</dbReference>
<dbReference type="EMBL" id="CP001348">
    <property type="protein sequence ID" value="ACL76159.1"/>
    <property type="molecule type" value="Genomic_DNA"/>
</dbReference>
<dbReference type="InterPro" id="IPR018247">
    <property type="entry name" value="EF_Hand_1_Ca_BS"/>
</dbReference>
<keyword evidence="5" id="KW-0732">Signal</keyword>
<evidence type="ECO:0000256" key="4">
    <source>
        <dbReference type="ARBA" id="ARBA00022704"/>
    </source>
</evidence>
<dbReference type="Pfam" id="PF09394">
    <property type="entry name" value="Inhibitor_I42"/>
    <property type="match status" value="1"/>
</dbReference>
<dbReference type="RefSeq" id="WP_015925274.1">
    <property type="nucleotide sequence ID" value="NC_011898.1"/>
</dbReference>
<evidence type="ECO:0000313" key="14">
    <source>
        <dbReference type="Proteomes" id="UP000001349"/>
    </source>
</evidence>
<dbReference type="GO" id="GO:0008810">
    <property type="term" value="F:cellulase activity"/>
    <property type="evidence" value="ECO:0007669"/>
    <property type="project" value="UniProtKB-EC"/>
</dbReference>
<dbReference type="Gene3D" id="1.10.1330.10">
    <property type="entry name" value="Dockerin domain"/>
    <property type="match status" value="1"/>
</dbReference>
<keyword evidence="11" id="KW-0472">Membrane</keyword>
<gene>
    <name evidence="13" type="ordered locus">Ccel_1809</name>
</gene>
<keyword evidence="11" id="KW-1133">Transmembrane helix</keyword>
<evidence type="ECO:0000313" key="13">
    <source>
        <dbReference type="EMBL" id="ACL76159.1"/>
    </source>
</evidence>
<dbReference type="SUPFAM" id="SSF141066">
    <property type="entry name" value="ICP-like"/>
    <property type="match status" value="2"/>
</dbReference>
<dbReference type="PROSITE" id="PS00448">
    <property type="entry name" value="CLOS_CELLULOSOME_RPT"/>
    <property type="match status" value="1"/>
</dbReference>
<dbReference type="PROSITE" id="PS00018">
    <property type="entry name" value="EF_HAND_1"/>
    <property type="match status" value="1"/>
</dbReference>
<evidence type="ECO:0000256" key="3">
    <source>
        <dbReference type="ARBA" id="ARBA00022690"/>
    </source>
</evidence>
<dbReference type="EC" id="3.2.1.4" evidence="2"/>
<accession>B8I316</accession>
<protein>
    <recommendedName>
        <fullName evidence="2">cellulase</fullName>
        <ecNumber evidence="2">3.2.1.4</ecNumber>
    </recommendedName>
</protein>
<keyword evidence="11" id="KW-0812">Transmembrane</keyword>
<comment type="catalytic activity">
    <reaction evidence="1">
        <text>Endohydrolysis of (1-&gt;4)-beta-D-glucosidic linkages in cellulose, lichenin and cereal beta-D-glucans.</text>
        <dbReference type="EC" id="3.2.1.4"/>
    </reaction>
</comment>
<keyword evidence="4" id="KW-0789">Thiol protease inhibitor</keyword>
<organism evidence="13 14">
    <name type="scientific">Ruminiclostridium cellulolyticum (strain ATCC 35319 / DSM 5812 / JCM 6584 / H10)</name>
    <name type="common">Clostridium cellulolyticum</name>
    <dbReference type="NCBI Taxonomy" id="394503"/>
    <lineage>
        <taxon>Bacteria</taxon>
        <taxon>Bacillati</taxon>
        <taxon>Bacillota</taxon>
        <taxon>Clostridia</taxon>
        <taxon>Eubacteriales</taxon>
        <taxon>Oscillospiraceae</taxon>
        <taxon>Ruminiclostridium</taxon>
    </lineage>
</organism>